<feature type="zinc finger region" description="C3H1-type" evidence="4">
    <location>
        <begin position="32"/>
        <end position="59"/>
    </location>
</feature>
<evidence type="ECO:0000256" key="5">
    <source>
        <dbReference type="SAM" id="MobiDB-lite"/>
    </source>
</evidence>
<feature type="region of interest" description="Disordered" evidence="5">
    <location>
        <begin position="235"/>
        <end position="336"/>
    </location>
</feature>
<feature type="compositionally biased region" description="Polar residues" evidence="5">
    <location>
        <begin position="235"/>
        <end position="253"/>
    </location>
</feature>
<dbReference type="InterPro" id="IPR000571">
    <property type="entry name" value="Znf_CCCH"/>
</dbReference>
<feature type="region of interest" description="Disordered" evidence="5">
    <location>
        <begin position="93"/>
        <end position="213"/>
    </location>
</feature>
<dbReference type="Proteomes" id="UP001145021">
    <property type="component" value="Unassembled WGS sequence"/>
</dbReference>
<dbReference type="SUPFAM" id="SSF90229">
    <property type="entry name" value="CCCH zinc finger"/>
    <property type="match status" value="1"/>
</dbReference>
<reference evidence="7" key="1">
    <citation type="submission" date="2022-07" db="EMBL/GenBank/DDBJ databases">
        <title>Phylogenomic reconstructions and comparative analyses of Kickxellomycotina fungi.</title>
        <authorList>
            <person name="Reynolds N.K."/>
            <person name="Stajich J.E."/>
            <person name="Barry K."/>
            <person name="Grigoriev I.V."/>
            <person name="Crous P."/>
            <person name="Smith M.E."/>
        </authorList>
    </citation>
    <scope>NUCLEOTIDE SEQUENCE</scope>
    <source>
        <strain evidence="7">NBRC 105413</strain>
    </source>
</reference>
<feature type="region of interest" description="Disordered" evidence="5">
    <location>
        <begin position="378"/>
        <end position="417"/>
    </location>
</feature>
<evidence type="ECO:0000256" key="4">
    <source>
        <dbReference type="PROSITE-ProRule" id="PRU00723"/>
    </source>
</evidence>
<feature type="compositionally biased region" description="Basic and acidic residues" evidence="5">
    <location>
        <begin position="609"/>
        <end position="620"/>
    </location>
</feature>
<feature type="domain" description="C3H1-type" evidence="6">
    <location>
        <begin position="67"/>
        <end position="94"/>
    </location>
</feature>
<dbReference type="AlphaFoldDB" id="A0A9W8CKV0"/>
<dbReference type="InterPro" id="IPR036855">
    <property type="entry name" value="Znf_CCCH_sf"/>
</dbReference>
<sequence length="745" mass="80258">MSTSSKVDCHFFLNSTCLKGDKCQFRHSEGARQTTDICPAFKETGQCPEKDCGRRHTVEQIARTTKGPAEIPCRNEENGGVCTRSDCIFKHSRRANPPTIAGTRPPRPSSTTSSDSASNRLNAGAKAFVPIGKLGQQRPPVRPRPNMEWTPDSSSNKPQQTRPFGDKQWRPSASGGQEDFAARPSPMRPFANKEWTPASAAVSTNADSSSAGTNAFAKPSAFGNKAFTQNPFASKESAFSKTKPSNVMFSSGTGIMHRPQADMSPAAMSGITDTDKDKGQGDNSYNVNDIVDDDEGMDIDNSQSSSQQTKSQTQTQSQIQIRNQEQRQQQPPRPATSAFKFAASNKGAASFKPPNSTKSSIPSIFDILGIQEQKTASIERQRRVNPGQTMHPPISVQQPSSSDQADEANQARQSESIMTTTITSPIIEPNPISIPKKPIAYKCNAQQATLTASNAQKTDSLPPPPPPPVCDRSMNNSPLSSVCYASGFPDYMGIGFKPKVEAPPRPRTPEPMSISASASVSEGDVEADIDTDTSTDAEGYHDLSLNYTHKASNTLFPDAPVSKPFSKAFSNPVNDKKDDAAKGTGNNASTQLPKILSFQEIMERKRRKQAEAARLAKESDQPSNLIATSTPSVPSKSDSSGKSSSLNSTPAKRRVISDDSDDIDSDASEGKRVKPSLSSNSSAPPATKKPEVTNYVAMFEKELADMNLDLSGPLTNSPASDRISKANIKDFYFDADLANILSSKK</sequence>
<dbReference type="Pfam" id="PF15663">
    <property type="entry name" value="zf-CCCH_3"/>
    <property type="match status" value="1"/>
</dbReference>
<dbReference type="Gene3D" id="4.10.1000.10">
    <property type="entry name" value="Zinc finger, CCCH-type"/>
    <property type="match status" value="1"/>
</dbReference>
<feature type="compositionally biased region" description="Low complexity" evidence="5">
    <location>
        <begin position="299"/>
        <end position="330"/>
    </location>
</feature>
<gene>
    <name evidence="7" type="ORF">LPJ64_002103</name>
</gene>
<dbReference type="InterPro" id="IPR041686">
    <property type="entry name" value="Znf-CCCH_3"/>
</dbReference>
<dbReference type="PROSITE" id="PS50103">
    <property type="entry name" value="ZF_C3H1"/>
    <property type="match status" value="3"/>
</dbReference>
<feature type="region of interest" description="Disordered" evidence="5">
    <location>
        <begin position="567"/>
        <end position="693"/>
    </location>
</feature>
<keyword evidence="3 4" id="KW-0862">Zinc</keyword>
<feature type="compositionally biased region" description="Acidic residues" evidence="5">
    <location>
        <begin position="658"/>
        <end position="667"/>
    </location>
</feature>
<evidence type="ECO:0000256" key="3">
    <source>
        <dbReference type="ARBA" id="ARBA00022833"/>
    </source>
</evidence>
<feature type="zinc finger region" description="C3H1-type" evidence="4">
    <location>
        <begin position="67"/>
        <end position="94"/>
    </location>
</feature>
<accession>A0A9W8CKV0</accession>
<feature type="compositionally biased region" description="Polar residues" evidence="5">
    <location>
        <begin position="151"/>
        <end position="162"/>
    </location>
</feature>
<evidence type="ECO:0000259" key="6">
    <source>
        <dbReference type="PROSITE" id="PS50103"/>
    </source>
</evidence>
<dbReference type="EMBL" id="JANBOH010000062">
    <property type="protein sequence ID" value="KAJ1646409.1"/>
    <property type="molecule type" value="Genomic_DNA"/>
</dbReference>
<organism evidence="7 8">
    <name type="scientific">Coemansia asiatica</name>
    <dbReference type="NCBI Taxonomy" id="1052880"/>
    <lineage>
        <taxon>Eukaryota</taxon>
        <taxon>Fungi</taxon>
        <taxon>Fungi incertae sedis</taxon>
        <taxon>Zoopagomycota</taxon>
        <taxon>Kickxellomycotina</taxon>
        <taxon>Kickxellomycetes</taxon>
        <taxon>Kickxellales</taxon>
        <taxon>Kickxellaceae</taxon>
        <taxon>Coemansia</taxon>
    </lineage>
</organism>
<evidence type="ECO:0000256" key="1">
    <source>
        <dbReference type="ARBA" id="ARBA00022723"/>
    </source>
</evidence>
<evidence type="ECO:0000313" key="8">
    <source>
        <dbReference type="Proteomes" id="UP001145021"/>
    </source>
</evidence>
<feature type="domain" description="C3H1-type" evidence="6">
    <location>
        <begin position="32"/>
        <end position="59"/>
    </location>
</feature>
<feature type="compositionally biased region" description="Acidic residues" evidence="5">
    <location>
        <begin position="523"/>
        <end position="535"/>
    </location>
</feature>
<feature type="compositionally biased region" description="Basic and acidic residues" evidence="5">
    <location>
        <begin position="499"/>
        <end position="508"/>
    </location>
</feature>
<feature type="compositionally biased region" description="Low complexity" evidence="5">
    <location>
        <begin position="628"/>
        <end position="650"/>
    </location>
</feature>
<protein>
    <recommendedName>
        <fullName evidence="6">C3H1-type domain-containing protein</fullName>
    </recommendedName>
</protein>
<proteinExistence type="predicted"/>
<feature type="compositionally biased region" description="Low complexity" evidence="5">
    <location>
        <begin position="109"/>
        <end position="120"/>
    </location>
</feature>
<keyword evidence="1 4" id="KW-0479">Metal-binding</keyword>
<feature type="domain" description="C3H1-type" evidence="6">
    <location>
        <begin position="3"/>
        <end position="30"/>
    </location>
</feature>
<feature type="zinc finger region" description="C3H1-type" evidence="4">
    <location>
        <begin position="3"/>
        <end position="30"/>
    </location>
</feature>
<dbReference type="SMART" id="SM00356">
    <property type="entry name" value="ZnF_C3H1"/>
    <property type="match status" value="3"/>
</dbReference>
<name>A0A9W8CKV0_9FUNG</name>
<feature type="compositionally biased region" description="Low complexity" evidence="5">
    <location>
        <begin position="675"/>
        <end position="686"/>
    </location>
</feature>
<keyword evidence="2 4" id="KW-0863">Zinc-finger</keyword>
<keyword evidence="8" id="KW-1185">Reference proteome</keyword>
<comment type="caution">
    <text evidence="7">The sequence shown here is derived from an EMBL/GenBank/DDBJ whole genome shotgun (WGS) entry which is preliminary data.</text>
</comment>
<feature type="region of interest" description="Disordered" evidence="5">
    <location>
        <begin position="499"/>
        <end position="537"/>
    </location>
</feature>
<evidence type="ECO:0000256" key="2">
    <source>
        <dbReference type="ARBA" id="ARBA00022771"/>
    </source>
</evidence>
<evidence type="ECO:0000313" key="7">
    <source>
        <dbReference type="EMBL" id="KAJ1646409.1"/>
    </source>
</evidence>
<feature type="compositionally biased region" description="Polar residues" evidence="5">
    <location>
        <begin position="201"/>
        <end position="213"/>
    </location>
</feature>
<dbReference type="GO" id="GO:0008270">
    <property type="term" value="F:zinc ion binding"/>
    <property type="evidence" value="ECO:0007669"/>
    <property type="project" value="UniProtKB-KW"/>
</dbReference>